<protein>
    <submittedName>
        <fullName evidence="1">Uncharacterized protein</fullName>
    </submittedName>
</protein>
<evidence type="ECO:0000313" key="2">
    <source>
        <dbReference type="Proteomes" id="UP000541558"/>
    </source>
</evidence>
<name>A0A8H5BN51_9AGAR</name>
<gene>
    <name evidence="1" type="ORF">D9611_000812</name>
</gene>
<comment type="caution">
    <text evidence="1">The sequence shown here is derived from an EMBL/GenBank/DDBJ whole genome shotgun (WGS) entry which is preliminary data.</text>
</comment>
<reference evidence="1 2" key="1">
    <citation type="journal article" date="2020" name="ISME J.">
        <title>Uncovering the hidden diversity of litter-decomposition mechanisms in mushroom-forming fungi.</title>
        <authorList>
            <person name="Floudas D."/>
            <person name="Bentzer J."/>
            <person name="Ahren D."/>
            <person name="Johansson T."/>
            <person name="Persson P."/>
            <person name="Tunlid A."/>
        </authorList>
    </citation>
    <scope>NUCLEOTIDE SEQUENCE [LARGE SCALE GENOMIC DNA]</scope>
    <source>
        <strain evidence="1 2">CBS 175.51</strain>
    </source>
</reference>
<accession>A0A8H5BN51</accession>
<sequence length="43" mass="4632">MSQELRERENAALGSSLLEGVEGDRTHGALGRCYGVPLLPYSV</sequence>
<organism evidence="1 2">
    <name type="scientific">Ephemerocybe angulata</name>
    <dbReference type="NCBI Taxonomy" id="980116"/>
    <lineage>
        <taxon>Eukaryota</taxon>
        <taxon>Fungi</taxon>
        <taxon>Dikarya</taxon>
        <taxon>Basidiomycota</taxon>
        <taxon>Agaricomycotina</taxon>
        <taxon>Agaricomycetes</taxon>
        <taxon>Agaricomycetidae</taxon>
        <taxon>Agaricales</taxon>
        <taxon>Agaricineae</taxon>
        <taxon>Psathyrellaceae</taxon>
        <taxon>Ephemerocybe</taxon>
    </lineage>
</organism>
<dbReference type="EMBL" id="JAACJK010000163">
    <property type="protein sequence ID" value="KAF5326166.1"/>
    <property type="molecule type" value="Genomic_DNA"/>
</dbReference>
<dbReference type="AlphaFoldDB" id="A0A8H5BN51"/>
<evidence type="ECO:0000313" key="1">
    <source>
        <dbReference type="EMBL" id="KAF5326166.1"/>
    </source>
</evidence>
<keyword evidence="2" id="KW-1185">Reference proteome</keyword>
<dbReference type="Proteomes" id="UP000541558">
    <property type="component" value="Unassembled WGS sequence"/>
</dbReference>
<proteinExistence type="predicted"/>